<evidence type="ECO:0000313" key="3">
    <source>
        <dbReference type="Proteomes" id="UP000887013"/>
    </source>
</evidence>
<keyword evidence="3" id="KW-1185">Reference proteome</keyword>
<feature type="compositionally biased region" description="Polar residues" evidence="1">
    <location>
        <begin position="1"/>
        <end position="18"/>
    </location>
</feature>
<dbReference type="AlphaFoldDB" id="A0A8X6U696"/>
<evidence type="ECO:0000313" key="2">
    <source>
        <dbReference type="EMBL" id="GFT78834.1"/>
    </source>
</evidence>
<gene>
    <name evidence="2" type="ORF">NPIL_564211</name>
</gene>
<evidence type="ECO:0000256" key="1">
    <source>
        <dbReference type="SAM" id="MobiDB-lite"/>
    </source>
</evidence>
<reference evidence="2" key="1">
    <citation type="submission" date="2020-08" db="EMBL/GenBank/DDBJ databases">
        <title>Multicomponent nature underlies the extraordinary mechanical properties of spider dragline silk.</title>
        <authorList>
            <person name="Kono N."/>
            <person name="Nakamura H."/>
            <person name="Mori M."/>
            <person name="Yoshida Y."/>
            <person name="Ohtoshi R."/>
            <person name="Malay A.D."/>
            <person name="Moran D.A.P."/>
            <person name="Tomita M."/>
            <person name="Numata K."/>
            <person name="Arakawa K."/>
        </authorList>
    </citation>
    <scope>NUCLEOTIDE SEQUENCE</scope>
</reference>
<dbReference type="Proteomes" id="UP000887013">
    <property type="component" value="Unassembled WGS sequence"/>
</dbReference>
<protein>
    <submittedName>
        <fullName evidence="2">Uncharacterized protein</fullName>
    </submittedName>
</protein>
<name>A0A8X6U696_NEPPI</name>
<feature type="region of interest" description="Disordered" evidence="1">
    <location>
        <begin position="1"/>
        <end position="91"/>
    </location>
</feature>
<comment type="caution">
    <text evidence="2">The sequence shown here is derived from an EMBL/GenBank/DDBJ whole genome shotgun (WGS) entry which is preliminary data.</text>
</comment>
<sequence length="91" mass="10326">MPVSATAQTNGWSASLSADNEGARIRNPGRLIFVKKKNWRASAEKEQQPPSETVGRERRKCKTPSIDPEGWRPSDRRRDDDAALLPHYLMH</sequence>
<organism evidence="2 3">
    <name type="scientific">Nephila pilipes</name>
    <name type="common">Giant wood spider</name>
    <name type="synonym">Nephila maculata</name>
    <dbReference type="NCBI Taxonomy" id="299642"/>
    <lineage>
        <taxon>Eukaryota</taxon>
        <taxon>Metazoa</taxon>
        <taxon>Ecdysozoa</taxon>
        <taxon>Arthropoda</taxon>
        <taxon>Chelicerata</taxon>
        <taxon>Arachnida</taxon>
        <taxon>Araneae</taxon>
        <taxon>Araneomorphae</taxon>
        <taxon>Entelegynae</taxon>
        <taxon>Araneoidea</taxon>
        <taxon>Nephilidae</taxon>
        <taxon>Nephila</taxon>
    </lineage>
</organism>
<feature type="compositionally biased region" description="Basic and acidic residues" evidence="1">
    <location>
        <begin position="69"/>
        <end position="81"/>
    </location>
</feature>
<proteinExistence type="predicted"/>
<accession>A0A8X6U696</accession>
<dbReference type="EMBL" id="BMAW01022663">
    <property type="protein sequence ID" value="GFT78834.1"/>
    <property type="molecule type" value="Genomic_DNA"/>
</dbReference>